<protein>
    <recommendedName>
        <fullName evidence="2">Herpesvirus UL87 C-terminal domain-containing protein</fullName>
    </recommendedName>
</protein>
<organism evidence="3 4">
    <name type="scientific">Suid gammaherpesvirus 4</name>
    <dbReference type="NCBI Taxonomy" id="1960250"/>
    <lineage>
        <taxon>Viruses</taxon>
        <taxon>Duplodnaviria</taxon>
        <taxon>Heunggongvirae</taxon>
        <taxon>Peploviricota</taxon>
        <taxon>Herviviricetes</taxon>
        <taxon>Herpesvirales</taxon>
        <taxon>Orthoherpesviridae</taxon>
        <taxon>Gammaherpesvirinae</taxon>
        <taxon>Macavirus</taxon>
        <taxon>Macavirus suidgamma4</taxon>
    </lineage>
</organism>
<evidence type="ECO:0000313" key="4">
    <source>
        <dbReference type="Proteomes" id="UP000242182"/>
    </source>
</evidence>
<dbReference type="OrthoDB" id="469at10239"/>
<evidence type="ECO:0000259" key="2">
    <source>
        <dbReference type="Pfam" id="PF03043"/>
    </source>
</evidence>
<comment type="similarity">
    <text evidence="1">Belongs to the herpesviridae UL87 family.</text>
</comment>
<keyword evidence="4" id="KW-1185">Reference proteome</keyword>
<proteinExistence type="inferred from homology"/>
<accession>Q8B3W8</accession>
<feature type="domain" description="Herpesvirus UL87 C-terminal" evidence="2">
    <location>
        <begin position="224"/>
        <end position="715"/>
    </location>
</feature>
<sequence>MMPYLLDDVCFLPVPARQQFCSLKNYVDPVDQIQIFCSLALNRKLDHLHNLPIIALDTMMANEKTFYTCRAVRRLLLGAVSVPCCYTGQRMNMLVHDKPYSGPGLIIYDTSYCISRCITTDCYVNGILSLEESDPIIDSNHENRMVYIPTLVNSQISWPFMFRLVSRYINMQQLDECLHFFLKCLPSTLQHICMYNYSFLTLHLRQPSVQKFPLAKQEFLEQSRMFSIITFLDSWPSNDCIVKLKHKIYENMQSFPEKLQYLFSLATTQPIAIRGSNILAYVEAISFLFPALSIKHLKKEPENAHNIIVVLERPHSKQWVQIPGTNGIMRIALCMANAENVICDRPLQKRSVSIKPVSMARGLVACFEKMVYAPRDVPFFEQLDLCHFQGIPTPEPILKTSFHPIAHISINNFKVNVFNTNMVINTTIKCGKRSTIYQNIINIPKLINNFVIKKFSVKEPSFTVSIFYSSDFSIKAAINVNISGDILNFLFAMNTIKCFLPIEVIYPASISNWNSTLDLHGLENQNLVRNGRRDVFWTTNFPSVVSSKKGFNVSWFKAATATISRLSGERLVQQVKHETALIVGHKEARINFIKNRTFAILESRTGYQVQAIHKRFLECLYECCSWYRLNTMSIFHLSQYGFFDFSKKMIAHSKNKHECALVGYKKCSSIPKLLVNNKKIRIDECGRNANFISYINKTNHEMFSTKQKILRHIIKRARLKRKHFSTLRHLRTWKTF</sequence>
<dbReference type="Proteomes" id="UP000242182">
    <property type="component" value="Segment"/>
</dbReference>
<reference evidence="3 4" key="1">
    <citation type="journal article" date="2003" name="Virology">
        <title>A novel porcine gammaherpesvirus.</title>
        <authorList>
            <person name="Chmielewicz B."/>
            <person name="Goltz M."/>
            <person name="Franz T."/>
            <person name="Bauer C."/>
            <person name="Brema S."/>
            <person name="Ellerbrok H."/>
            <person name="Beckmann S."/>
            <person name="Rziha H.J."/>
            <person name="Lahrmann K.H."/>
            <person name="Romero C."/>
            <person name="Ehlers B."/>
        </authorList>
    </citation>
    <scope>NUCLEOTIDE SEQUENCE [LARGE SCALE GENOMIC DNA]</scope>
    <source>
        <strain evidence="3">568</strain>
    </source>
</reference>
<evidence type="ECO:0000313" key="3">
    <source>
        <dbReference type="EMBL" id="AAO12366.1"/>
    </source>
</evidence>
<dbReference type="RefSeq" id="YP_009505398.1">
    <property type="nucleotide sequence ID" value="NC_038265.1"/>
</dbReference>
<dbReference type="EMBL" id="AY170317">
    <property type="protein sequence ID" value="AAO12366.1"/>
    <property type="molecule type" value="Genomic_DNA"/>
</dbReference>
<dbReference type="GeneID" id="37616220"/>
<dbReference type="InterPro" id="IPR004285">
    <property type="entry name" value="Herpes_UL87_C"/>
</dbReference>
<dbReference type="Pfam" id="PF03043">
    <property type="entry name" value="Herpes_UL87"/>
    <property type="match status" value="1"/>
</dbReference>
<evidence type="ECO:0000256" key="1">
    <source>
        <dbReference type="ARBA" id="ARBA00007679"/>
    </source>
</evidence>
<dbReference type="KEGG" id="vg:37616220"/>
<name>Q8B3W8_9GAMA</name>